<accession>A0ABM1YYC4</accession>
<dbReference type="Gene3D" id="2.40.10.10">
    <property type="entry name" value="Trypsin-like serine proteases"/>
    <property type="match status" value="2"/>
</dbReference>
<feature type="domain" description="Peptidase S1" evidence="4">
    <location>
        <begin position="46"/>
        <end position="301"/>
    </location>
</feature>
<dbReference type="InterPro" id="IPR051333">
    <property type="entry name" value="CLIP_Serine_Protease"/>
</dbReference>
<evidence type="ECO:0000259" key="4">
    <source>
        <dbReference type="PROSITE" id="PS50240"/>
    </source>
</evidence>
<dbReference type="InterPro" id="IPR018114">
    <property type="entry name" value="TRYPSIN_HIS"/>
</dbReference>
<feature type="signal peptide" evidence="3">
    <location>
        <begin position="1"/>
        <end position="25"/>
    </location>
</feature>
<keyword evidence="3" id="KW-0732">Signal</keyword>
<dbReference type="InterPro" id="IPR043504">
    <property type="entry name" value="Peptidase_S1_PA_chymotrypsin"/>
</dbReference>
<feature type="domain" description="Peptidase S1" evidence="4">
    <location>
        <begin position="343"/>
        <end position="588"/>
    </location>
</feature>
<dbReference type="GeneID" id="115260956"/>
<reference evidence="5" key="2">
    <citation type="submission" date="2025-05" db="UniProtKB">
        <authorList>
            <consortium name="EnsemblMetazoa"/>
        </authorList>
    </citation>
    <scope>IDENTIFICATION</scope>
    <source>
        <strain evidence="5">Foshan</strain>
    </source>
</reference>
<dbReference type="CDD" id="cd00190">
    <property type="entry name" value="Tryp_SPc"/>
    <property type="match status" value="2"/>
</dbReference>
<dbReference type="PROSITE" id="PS50240">
    <property type="entry name" value="TRYPSIN_DOM"/>
    <property type="match status" value="2"/>
</dbReference>
<comment type="similarity">
    <text evidence="1">Belongs to the peptidase S1 family. CLIP subfamily.</text>
</comment>
<name>A0ABM1YYC4_AEDAL</name>
<dbReference type="RefSeq" id="XP_062705302.1">
    <property type="nucleotide sequence ID" value="XM_062849318.1"/>
</dbReference>
<feature type="region of interest" description="Disordered" evidence="2">
    <location>
        <begin position="612"/>
        <end position="673"/>
    </location>
</feature>
<evidence type="ECO:0000256" key="2">
    <source>
        <dbReference type="SAM" id="MobiDB-lite"/>
    </source>
</evidence>
<organism evidence="5 6">
    <name type="scientific">Aedes albopictus</name>
    <name type="common">Asian tiger mosquito</name>
    <name type="synonym">Stegomyia albopicta</name>
    <dbReference type="NCBI Taxonomy" id="7160"/>
    <lineage>
        <taxon>Eukaryota</taxon>
        <taxon>Metazoa</taxon>
        <taxon>Ecdysozoa</taxon>
        <taxon>Arthropoda</taxon>
        <taxon>Hexapoda</taxon>
        <taxon>Insecta</taxon>
        <taxon>Pterygota</taxon>
        <taxon>Neoptera</taxon>
        <taxon>Endopterygota</taxon>
        <taxon>Diptera</taxon>
        <taxon>Nematocera</taxon>
        <taxon>Culicoidea</taxon>
        <taxon>Culicidae</taxon>
        <taxon>Culicinae</taxon>
        <taxon>Aedini</taxon>
        <taxon>Aedes</taxon>
        <taxon>Stegomyia</taxon>
    </lineage>
</organism>
<proteinExistence type="inferred from homology"/>
<evidence type="ECO:0000313" key="6">
    <source>
        <dbReference type="Proteomes" id="UP000069940"/>
    </source>
</evidence>
<dbReference type="InterPro" id="IPR009003">
    <property type="entry name" value="Peptidase_S1_PA"/>
</dbReference>
<protein>
    <recommendedName>
        <fullName evidence="4">Peptidase S1 domain-containing protein</fullName>
    </recommendedName>
</protein>
<dbReference type="SUPFAM" id="SSF50494">
    <property type="entry name" value="Trypsin-like serine proteases"/>
    <property type="match status" value="2"/>
</dbReference>
<dbReference type="SMART" id="SM00020">
    <property type="entry name" value="Tryp_SPc"/>
    <property type="match status" value="2"/>
</dbReference>
<sequence length="700" mass="77625">MFTAYAAVLVPIAGVLLLTIGRSFADPASCDLLFSPVRCGVPKLQISSGLPSRLAEAIRGEFPWQAAIYHEDAGNFSYCCGGSLISERFVLTAAHCVMNPNNGFKLTIGRLKVKLGVHELGVANECVQDAQVRKIHVYPEYHMEGFKHDLALLELHKRVVFTNRVLPICVDMSDHEDPGFYRQHGKVSGWGYTEVDALSNWLRMTELPFVNYTSCLGSNPEVFANTIYEGMFCAGYANGSSVCNGDSGGGLVTYHRDHWVLTGIVSFTALRDGPRTLCDSEEYTGFIKVRYYRDWLRNITAQVSPYKEEDFTEGPTVVTSDESEADEQPEPCGERKINKQWLIVNGVRSYAGEWPWHVAVYEVNGRQKRYICGGTLISDQFVMTAAHCMLDDTLKQRSGTIVVQLGQNDLYESSVHMREVRVGKITPHEAFDPVSKVNDIALLELASSVQFNDYIQPACLPRKDDVDKWDLKGTSGSIVGWGYEQPWSFMISNLLLGTKLPIVDVKNCATGKNFGVETKGVICMGSANDTNACTGDSGGGMFFERNGLWTVRGIISALDTVDGFCNPKGYLKVADTGYFLKWIKKVIRRAINKLTGSSDRVMSFLQTGSDYATSPAPPPGASHSSYTEIHHHHHHYYPQQPTTAGVPTDHHHRHDCKHRNGDSSSSSEESGGLKAPIKRIFKAKKCLIKDLKDTLLSKLF</sequence>
<evidence type="ECO:0000256" key="3">
    <source>
        <dbReference type="SAM" id="SignalP"/>
    </source>
</evidence>
<keyword evidence="6" id="KW-1185">Reference proteome</keyword>
<dbReference type="PRINTS" id="PR00722">
    <property type="entry name" value="CHYMOTRYPSIN"/>
</dbReference>
<dbReference type="PANTHER" id="PTHR24260:SF136">
    <property type="entry name" value="GH08193P-RELATED"/>
    <property type="match status" value="1"/>
</dbReference>
<evidence type="ECO:0000256" key="1">
    <source>
        <dbReference type="ARBA" id="ARBA00024195"/>
    </source>
</evidence>
<dbReference type="Pfam" id="PF00089">
    <property type="entry name" value="Trypsin"/>
    <property type="match status" value="2"/>
</dbReference>
<dbReference type="PROSITE" id="PS00134">
    <property type="entry name" value="TRYPSIN_HIS"/>
    <property type="match status" value="2"/>
</dbReference>
<feature type="region of interest" description="Disordered" evidence="2">
    <location>
        <begin position="308"/>
        <end position="332"/>
    </location>
</feature>
<dbReference type="InterPro" id="IPR001314">
    <property type="entry name" value="Peptidase_S1A"/>
</dbReference>
<dbReference type="PANTHER" id="PTHR24260">
    <property type="match status" value="1"/>
</dbReference>
<evidence type="ECO:0000313" key="5">
    <source>
        <dbReference type="EnsemblMetazoa" id="AALFPA23_013207.P19123"/>
    </source>
</evidence>
<dbReference type="InterPro" id="IPR001254">
    <property type="entry name" value="Trypsin_dom"/>
</dbReference>
<reference evidence="6" key="1">
    <citation type="journal article" date="2015" name="Proc. Natl. Acad. Sci. U.S.A.">
        <title>Genome sequence of the Asian Tiger mosquito, Aedes albopictus, reveals insights into its biology, genetics, and evolution.</title>
        <authorList>
            <person name="Chen X.G."/>
            <person name="Jiang X."/>
            <person name="Gu J."/>
            <person name="Xu M."/>
            <person name="Wu Y."/>
            <person name="Deng Y."/>
            <person name="Zhang C."/>
            <person name="Bonizzoni M."/>
            <person name="Dermauw W."/>
            <person name="Vontas J."/>
            <person name="Armbruster P."/>
            <person name="Huang X."/>
            <person name="Yang Y."/>
            <person name="Zhang H."/>
            <person name="He W."/>
            <person name="Peng H."/>
            <person name="Liu Y."/>
            <person name="Wu K."/>
            <person name="Chen J."/>
            <person name="Lirakis M."/>
            <person name="Topalis P."/>
            <person name="Van Leeuwen T."/>
            <person name="Hall A.B."/>
            <person name="Jiang X."/>
            <person name="Thorpe C."/>
            <person name="Mueller R.L."/>
            <person name="Sun C."/>
            <person name="Waterhouse R.M."/>
            <person name="Yan G."/>
            <person name="Tu Z.J."/>
            <person name="Fang X."/>
            <person name="James A.A."/>
        </authorList>
    </citation>
    <scope>NUCLEOTIDE SEQUENCE [LARGE SCALE GENOMIC DNA]</scope>
    <source>
        <strain evidence="6">Foshan</strain>
    </source>
</reference>
<feature type="chain" id="PRO_5046726123" description="Peptidase S1 domain-containing protein" evidence="3">
    <location>
        <begin position="26"/>
        <end position="700"/>
    </location>
</feature>
<dbReference type="Proteomes" id="UP000069940">
    <property type="component" value="Unassembled WGS sequence"/>
</dbReference>
<dbReference type="EnsemblMetazoa" id="AALFPA23_013207.R19123">
    <property type="protein sequence ID" value="AALFPA23_013207.P19123"/>
    <property type="gene ID" value="AALFPA23_013207"/>
</dbReference>